<evidence type="ECO:0000256" key="4">
    <source>
        <dbReference type="ARBA" id="ARBA00022692"/>
    </source>
</evidence>
<comment type="caution">
    <text evidence="11">The sequence shown here is derived from an EMBL/GenBank/DDBJ whole genome shotgun (WGS) entry which is preliminary data.</text>
</comment>
<dbReference type="PANTHER" id="PTHR21137:SF35">
    <property type="entry name" value="ODORANT RECEPTOR 19A-RELATED"/>
    <property type="match status" value="1"/>
</dbReference>
<dbReference type="EMBL" id="JAPWTJ010000107">
    <property type="protein sequence ID" value="KAJ8982790.1"/>
    <property type="molecule type" value="Genomic_DNA"/>
</dbReference>
<feature type="transmembrane region" description="Helical" evidence="10">
    <location>
        <begin position="12"/>
        <end position="31"/>
    </location>
</feature>
<feature type="transmembrane region" description="Helical" evidence="10">
    <location>
        <begin position="306"/>
        <end position="326"/>
    </location>
</feature>
<keyword evidence="9" id="KW-0807">Transducer</keyword>
<evidence type="ECO:0000256" key="10">
    <source>
        <dbReference type="SAM" id="Phobius"/>
    </source>
</evidence>
<evidence type="ECO:0000313" key="12">
    <source>
        <dbReference type="Proteomes" id="UP001162164"/>
    </source>
</evidence>
<dbReference type="InterPro" id="IPR004117">
    <property type="entry name" value="7tm6_olfct_rcpt"/>
</dbReference>
<proteinExistence type="predicted"/>
<dbReference type="PANTHER" id="PTHR21137">
    <property type="entry name" value="ODORANT RECEPTOR"/>
    <property type="match status" value="1"/>
</dbReference>
<keyword evidence="4 10" id="KW-0812">Transmembrane</keyword>
<keyword evidence="3" id="KW-0716">Sensory transduction</keyword>
<accession>A0ABQ9JZV3</accession>
<evidence type="ECO:0000313" key="11">
    <source>
        <dbReference type="EMBL" id="KAJ8982790.1"/>
    </source>
</evidence>
<evidence type="ECO:0000256" key="6">
    <source>
        <dbReference type="ARBA" id="ARBA00022989"/>
    </source>
</evidence>
<protein>
    <recommendedName>
        <fullName evidence="13">Odorant receptor</fullName>
    </recommendedName>
</protein>
<keyword evidence="7 10" id="KW-0472">Membrane</keyword>
<keyword evidence="5" id="KW-0552">Olfaction</keyword>
<organism evidence="11 12">
    <name type="scientific">Molorchus minor</name>
    <dbReference type="NCBI Taxonomy" id="1323400"/>
    <lineage>
        <taxon>Eukaryota</taxon>
        <taxon>Metazoa</taxon>
        <taxon>Ecdysozoa</taxon>
        <taxon>Arthropoda</taxon>
        <taxon>Hexapoda</taxon>
        <taxon>Insecta</taxon>
        <taxon>Pterygota</taxon>
        <taxon>Neoptera</taxon>
        <taxon>Endopterygota</taxon>
        <taxon>Coleoptera</taxon>
        <taxon>Polyphaga</taxon>
        <taxon>Cucujiformia</taxon>
        <taxon>Chrysomeloidea</taxon>
        <taxon>Cerambycidae</taxon>
        <taxon>Lamiinae</taxon>
        <taxon>Monochamini</taxon>
        <taxon>Molorchus</taxon>
    </lineage>
</organism>
<evidence type="ECO:0008006" key="13">
    <source>
        <dbReference type="Google" id="ProtNLM"/>
    </source>
</evidence>
<sequence>NFVEDSDNRQTIFLHAQKYIMILVGKWYIGFPNRTVNRIYKTYSLFVEAYFVLMTQQILISAIYYRKCPERTMELICYYIQYSNSNICSLMSKRKTIKAVFNHIIDHERQYISQPRGDIYLKYTKLNLKVVKFFVVLTVIAAVIWYIIAVKNTFSAKIDALCIVKKALNYQIWYPYNLYNNYFWITLLADVLIYICVVSVHIYNKITPVSFLIYILGQVKILQEMIRCIEKDANDIQSRMDNGSHDKAVFVAINKCATKHQEVIRLMTLIDIGCKEIVLISFFTNSLELAAYAIKLLTEEEVFGALRTIAVICTTIAQLFIFFWFANEVKVESAAISDIIYYETDWLNYGNLARRHLSLMMMRSQRPLTISAAAIGDMSLDTFNRVSQYDPSNPCFVIFW</sequence>
<feature type="transmembrane region" description="Helical" evidence="10">
    <location>
        <begin position="182"/>
        <end position="203"/>
    </location>
</feature>
<evidence type="ECO:0000256" key="5">
    <source>
        <dbReference type="ARBA" id="ARBA00022725"/>
    </source>
</evidence>
<feature type="transmembrane region" description="Helical" evidence="10">
    <location>
        <begin position="277"/>
        <end position="294"/>
    </location>
</feature>
<dbReference type="Pfam" id="PF02949">
    <property type="entry name" value="7tm_6"/>
    <property type="match status" value="1"/>
</dbReference>
<feature type="transmembrane region" description="Helical" evidence="10">
    <location>
        <begin position="130"/>
        <end position="148"/>
    </location>
</feature>
<gene>
    <name evidence="11" type="ORF">NQ317_018491</name>
</gene>
<evidence type="ECO:0000256" key="8">
    <source>
        <dbReference type="ARBA" id="ARBA00023170"/>
    </source>
</evidence>
<evidence type="ECO:0000256" key="1">
    <source>
        <dbReference type="ARBA" id="ARBA00004651"/>
    </source>
</evidence>
<reference evidence="11" key="1">
    <citation type="journal article" date="2023" name="Insect Mol. Biol.">
        <title>Genome sequencing provides insights into the evolution of gene families encoding plant cell wall-degrading enzymes in longhorned beetles.</title>
        <authorList>
            <person name="Shin N.R."/>
            <person name="Okamura Y."/>
            <person name="Kirsch R."/>
            <person name="Pauchet Y."/>
        </authorList>
    </citation>
    <scope>NUCLEOTIDE SEQUENCE</scope>
    <source>
        <strain evidence="11">MMC_N1</strain>
    </source>
</reference>
<evidence type="ECO:0000256" key="7">
    <source>
        <dbReference type="ARBA" id="ARBA00023136"/>
    </source>
</evidence>
<evidence type="ECO:0000256" key="2">
    <source>
        <dbReference type="ARBA" id="ARBA00022475"/>
    </source>
</evidence>
<keyword evidence="2" id="KW-1003">Cell membrane</keyword>
<evidence type="ECO:0000256" key="9">
    <source>
        <dbReference type="ARBA" id="ARBA00023224"/>
    </source>
</evidence>
<comment type="subcellular location">
    <subcellularLocation>
        <location evidence="1">Cell membrane</location>
        <topology evidence="1">Multi-pass membrane protein</topology>
    </subcellularLocation>
</comment>
<evidence type="ECO:0000256" key="3">
    <source>
        <dbReference type="ARBA" id="ARBA00022606"/>
    </source>
</evidence>
<feature type="transmembrane region" description="Helical" evidence="10">
    <location>
        <begin position="43"/>
        <end position="65"/>
    </location>
</feature>
<keyword evidence="12" id="KW-1185">Reference proteome</keyword>
<name>A0ABQ9JZV3_9CUCU</name>
<keyword evidence="6 10" id="KW-1133">Transmembrane helix</keyword>
<feature type="non-terminal residue" evidence="11">
    <location>
        <position position="1"/>
    </location>
</feature>
<dbReference type="Proteomes" id="UP001162164">
    <property type="component" value="Unassembled WGS sequence"/>
</dbReference>
<keyword evidence="8" id="KW-0675">Receptor</keyword>